<accession>B6K5A6</accession>
<evidence type="ECO:0000256" key="6">
    <source>
        <dbReference type="SAM" id="MobiDB-lite"/>
    </source>
</evidence>
<evidence type="ECO:0000256" key="5">
    <source>
        <dbReference type="HAMAP-Rule" id="MF_03045"/>
    </source>
</evidence>
<dbReference type="InterPro" id="IPR022966">
    <property type="entry name" value="RNase_II/R_CS"/>
</dbReference>
<dbReference type="PANTHER" id="PTHR23355">
    <property type="entry name" value="RIBONUCLEASE"/>
    <property type="match status" value="1"/>
</dbReference>
<evidence type="ECO:0000256" key="3">
    <source>
        <dbReference type="ARBA" id="ARBA00022842"/>
    </source>
</evidence>
<dbReference type="HAMAP" id="MF_03045">
    <property type="entry name" value="DIS3L2"/>
    <property type="match status" value="1"/>
</dbReference>
<dbReference type="Gene3D" id="2.40.50.690">
    <property type="match status" value="1"/>
</dbReference>
<feature type="binding site" evidence="5">
    <location>
        <position position="379"/>
    </location>
    <ligand>
        <name>Mg(2+)</name>
        <dbReference type="ChEBI" id="CHEBI:18420"/>
    </ligand>
</feature>
<organism evidence="8 10">
    <name type="scientific">Schizosaccharomyces japonicus (strain yFS275 / FY16936)</name>
    <name type="common">Fission yeast</name>
    <dbReference type="NCBI Taxonomy" id="402676"/>
    <lineage>
        <taxon>Eukaryota</taxon>
        <taxon>Fungi</taxon>
        <taxon>Dikarya</taxon>
        <taxon>Ascomycota</taxon>
        <taxon>Taphrinomycotina</taxon>
        <taxon>Schizosaccharomycetes</taxon>
        <taxon>Schizosaccharomycetales</taxon>
        <taxon>Schizosaccharomycetaceae</taxon>
        <taxon>Schizosaccharomyces</taxon>
    </lineage>
</organism>
<feature type="binding site" evidence="5">
    <location>
        <position position="370"/>
    </location>
    <ligand>
        <name>Mg(2+)</name>
        <dbReference type="ChEBI" id="CHEBI:18420"/>
    </ligand>
</feature>
<keyword evidence="5" id="KW-0378">Hydrolase</keyword>
<dbReference type="GeneID" id="7050513"/>
<feature type="region of interest" description="Disordered" evidence="6">
    <location>
        <begin position="180"/>
        <end position="206"/>
    </location>
</feature>
<dbReference type="EC" id="3.1.13.-" evidence="5"/>
<keyword evidence="3 5" id="KW-0460">Magnesium</keyword>
<dbReference type="GO" id="GO:0000956">
    <property type="term" value="P:nuclear-transcribed mRNA catabolic process"/>
    <property type="evidence" value="ECO:0007669"/>
    <property type="project" value="UniProtKB-UniRule"/>
</dbReference>
<dbReference type="GO" id="GO:1990074">
    <property type="term" value="P:polyuridylation-dependent mRNA catabolic process"/>
    <property type="evidence" value="ECO:0007669"/>
    <property type="project" value="UniProtKB-UniRule"/>
</dbReference>
<dbReference type="InterPro" id="IPR001900">
    <property type="entry name" value="RNase_II/R"/>
</dbReference>
<protein>
    <recommendedName>
        <fullName evidence="5">DIS3-like exonuclease 2</fullName>
        <ecNumber evidence="5">3.1.13.-</ecNumber>
    </recommendedName>
</protein>
<evidence type="ECO:0000313" key="9">
    <source>
        <dbReference type="JaponicusDB" id="SJAG_03876"/>
    </source>
</evidence>
<dbReference type="SUPFAM" id="SSF50249">
    <property type="entry name" value="Nucleic acid-binding proteins"/>
    <property type="match status" value="2"/>
</dbReference>
<keyword evidence="1 5" id="KW-0963">Cytoplasm</keyword>
<dbReference type="VEuPathDB" id="FungiDB:SJAG_03876"/>
<evidence type="ECO:0000259" key="7">
    <source>
        <dbReference type="SMART" id="SM00955"/>
    </source>
</evidence>
<evidence type="ECO:0000256" key="1">
    <source>
        <dbReference type="ARBA" id="ARBA00022490"/>
    </source>
</evidence>
<evidence type="ECO:0000313" key="10">
    <source>
        <dbReference type="Proteomes" id="UP000001744"/>
    </source>
</evidence>
<dbReference type="GO" id="GO:0000175">
    <property type="term" value="F:3'-5'-RNA exonuclease activity"/>
    <property type="evidence" value="ECO:0007669"/>
    <property type="project" value="UniProtKB-UniRule"/>
</dbReference>
<dbReference type="EMBL" id="KE651167">
    <property type="protein sequence ID" value="EEB08710.1"/>
    <property type="molecule type" value="Genomic_DNA"/>
</dbReference>
<dbReference type="Proteomes" id="UP000001744">
    <property type="component" value="Unassembled WGS sequence"/>
</dbReference>
<dbReference type="InterPro" id="IPR041505">
    <property type="entry name" value="Dis3_CSD2"/>
</dbReference>
<keyword evidence="4 5" id="KW-0694">RNA-binding</keyword>
<proteinExistence type="inferred from homology"/>
<dbReference type="STRING" id="402676.B6K5A6"/>
<sequence>MTTVVKKSKDRGEAIHNTSMLTSQMTHPGLGDGLLEHVRKKLAQVKLDHPSKSVSLATQTGPTETEVTVGRKTQVIKQVTSDKEITTIEDTVTESITVKSRKPLKAVYEEHLTKEAYLEGLKKGTLLKGTLRILDSFHSAFVTVEGYADDFYIDGMIARNRALDNDTVIIETLKDRAPASESVTVQGSSSSEDDLTADPALPTSVASSNPNAKVVAIAERWPRDSVVGILHPPGWSPNTGSPRNSKSNYCIFQPQSKRMPFHLIHKNDLGELSGSNWREQITQNEGVIFSVKRKTWSATSRYPLAKVDKRIGHLSNIEASTQAILLERMVNSREFPDEVLDCLPSDNWCITDEERAKRRSFLDQIVLTIDPETARDLDDAVSCIDNGDGTYRISVHIADVSHFVKPETALDNEARSRATTVYLVQRAIPMLPTLLCERLCSLNPSVERLAFSVEWLVDRNGRELGPRWFGKSLIKTCCRLTYTEAQNILEGKSWEEGVGKPISDGFKATDVEVSIRNLNIIAKALRKARFDNGAVSVNTSELKFRLDEQGLPQKCEVYEHKDANRLIEEFMLFANRSVAEKISNHFPHVALLRRHAPPKEKQLGEFIRFLAHLGFDFDGSTSARFNDSLQRLREKFPSDITELIENMAARSLQRAEYFCTGSTDSVSEWLHYALAFSHYTHFTSPIRRYPDIIVHRLLECAVQDCDSSLKTKQCNEIATHCNTKKENARLAQEDSNFVFLSVYLNKYSEEHKVPAMPVRVFVTRILDHSIDVHIPVFALTRRISFLDEPSLESFEVDDSEEHVQLTFKNGTSTKLSMFNDFTAYLAADFTKTFCNIKCSLHQPVTELPDNQKSVTDTTE</sequence>
<comment type="similarity">
    <text evidence="5">Belongs to the RNR ribonuclease family. DIS3L2 subfamily.</text>
</comment>
<feature type="site" description="Important for catalytic activity" evidence="5">
    <location>
        <position position="378"/>
    </location>
</feature>
<name>B6K5A6_SCHJY</name>
<dbReference type="InterPro" id="IPR050180">
    <property type="entry name" value="RNR_Ribonuclease"/>
</dbReference>
<dbReference type="InterPro" id="IPR028591">
    <property type="entry name" value="DIS3L2"/>
</dbReference>
<gene>
    <name evidence="9" type="primary">dis32</name>
    <name evidence="8" type="ORF">SJAG_03876</name>
</gene>
<dbReference type="JaponicusDB" id="SJAG_03876">
    <property type="gene designation" value="dis32"/>
</dbReference>
<dbReference type="OMA" id="AFLRCHP"/>
<dbReference type="SMART" id="SM00955">
    <property type="entry name" value="RNB"/>
    <property type="match status" value="1"/>
</dbReference>
<dbReference type="GO" id="GO:0008266">
    <property type="term" value="F:poly(U) RNA binding"/>
    <property type="evidence" value="ECO:0007669"/>
    <property type="project" value="EnsemblFungi"/>
</dbReference>
<comment type="function">
    <text evidence="5">3'-5'-exoribonuclease that specifically recognizes RNAs polyuridylated at their 3' end and mediates their degradation. Component of an exosome-independent RNA degradation pathway that mediates degradation of cytoplasmic mRNAs that have been deadenylated and subsequently uridylated at their 3'.</text>
</comment>
<dbReference type="eggNOG" id="KOG2102">
    <property type="taxonomic scope" value="Eukaryota"/>
</dbReference>
<feature type="domain" description="RNB" evidence="7">
    <location>
        <begin position="358"/>
        <end position="704"/>
    </location>
</feature>
<dbReference type="Pfam" id="PF17849">
    <property type="entry name" value="OB_Dis3"/>
    <property type="match status" value="1"/>
</dbReference>
<feature type="compositionally biased region" description="Low complexity" evidence="6">
    <location>
        <begin position="180"/>
        <end position="190"/>
    </location>
</feature>
<keyword evidence="5" id="KW-0269">Exonuclease</keyword>
<dbReference type="HOGENOM" id="CLU_002333_5_2_1"/>
<evidence type="ECO:0000256" key="4">
    <source>
        <dbReference type="ARBA" id="ARBA00022884"/>
    </source>
</evidence>
<evidence type="ECO:0000313" key="8">
    <source>
        <dbReference type="EMBL" id="EEB08710.1"/>
    </source>
</evidence>
<keyword evidence="2 5" id="KW-0479">Metal-binding</keyword>
<keyword evidence="10" id="KW-1185">Reference proteome</keyword>
<dbReference type="GO" id="GO:0000932">
    <property type="term" value="C:P-body"/>
    <property type="evidence" value="ECO:0000318"/>
    <property type="project" value="GO_Central"/>
</dbReference>
<evidence type="ECO:0000256" key="2">
    <source>
        <dbReference type="ARBA" id="ARBA00022723"/>
    </source>
</evidence>
<dbReference type="PROSITE" id="PS01175">
    <property type="entry name" value="RIBONUCLEASE_II"/>
    <property type="match status" value="1"/>
</dbReference>
<keyword evidence="5" id="KW-0540">Nuclease</keyword>
<dbReference type="RefSeq" id="XP_002175003.1">
    <property type="nucleotide sequence ID" value="XM_002174967.2"/>
</dbReference>
<dbReference type="Pfam" id="PF00773">
    <property type="entry name" value="RNB"/>
    <property type="match status" value="1"/>
</dbReference>
<keyword evidence="5" id="KW-0464">Manganese</keyword>
<dbReference type="GO" id="GO:0046872">
    <property type="term" value="F:metal ion binding"/>
    <property type="evidence" value="ECO:0007669"/>
    <property type="project" value="UniProtKB-KW"/>
</dbReference>
<reference evidence="8 10" key="1">
    <citation type="journal article" date="2011" name="Science">
        <title>Comparative functional genomics of the fission yeasts.</title>
        <authorList>
            <person name="Rhind N."/>
            <person name="Chen Z."/>
            <person name="Yassour M."/>
            <person name="Thompson D.A."/>
            <person name="Haas B.J."/>
            <person name="Habib N."/>
            <person name="Wapinski I."/>
            <person name="Roy S."/>
            <person name="Lin M.F."/>
            <person name="Heiman D.I."/>
            <person name="Young S.K."/>
            <person name="Furuya K."/>
            <person name="Guo Y."/>
            <person name="Pidoux A."/>
            <person name="Chen H.M."/>
            <person name="Robbertse B."/>
            <person name="Goldberg J.M."/>
            <person name="Aoki K."/>
            <person name="Bayne E.H."/>
            <person name="Berlin A.M."/>
            <person name="Desjardins C.A."/>
            <person name="Dobbs E."/>
            <person name="Dukaj L."/>
            <person name="Fan L."/>
            <person name="FitzGerald M.G."/>
            <person name="French C."/>
            <person name="Gujja S."/>
            <person name="Hansen K."/>
            <person name="Keifenheim D."/>
            <person name="Levin J.Z."/>
            <person name="Mosher R.A."/>
            <person name="Mueller C.A."/>
            <person name="Pfiffner J."/>
            <person name="Priest M."/>
            <person name="Russ C."/>
            <person name="Smialowska A."/>
            <person name="Swoboda P."/>
            <person name="Sykes S.M."/>
            <person name="Vaughn M."/>
            <person name="Vengrova S."/>
            <person name="Yoder R."/>
            <person name="Zeng Q."/>
            <person name="Allshire R."/>
            <person name="Baulcombe D."/>
            <person name="Birren B.W."/>
            <person name="Brown W."/>
            <person name="Ekwall K."/>
            <person name="Kellis M."/>
            <person name="Leatherwood J."/>
            <person name="Levin H."/>
            <person name="Margalit H."/>
            <person name="Martienssen R."/>
            <person name="Nieduszynski C.A."/>
            <person name="Spatafora J.W."/>
            <person name="Friedman N."/>
            <person name="Dalgaard J.Z."/>
            <person name="Baumann P."/>
            <person name="Niki H."/>
            <person name="Regev A."/>
            <person name="Nusbaum C."/>
        </authorList>
    </citation>
    <scope>NUCLEOTIDE SEQUENCE [LARGE SCALE GENOMIC DNA]</scope>
    <source>
        <strain evidence="10">yFS275 / FY16936</strain>
    </source>
</reference>
<comment type="cofactor">
    <cofactor evidence="5">
        <name>Mg(2+)</name>
        <dbReference type="ChEBI" id="CHEBI:18420"/>
    </cofactor>
    <cofactor evidence="5">
        <name>Mn(2+)</name>
        <dbReference type="ChEBI" id="CHEBI:29035"/>
    </cofactor>
</comment>
<dbReference type="PANTHER" id="PTHR23355:SF66">
    <property type="entry name" value="DIS3-LIKE EXONUCLEASE 2-RELATED"/>
    <property type="match status" value="1"/>
</dbReference>
<comment type="subcellular location">
    <subcellularLocation>
        <location evidence="5">Cytoplasm</location>
    </subcellularLocation>
    <subcellularLocation>
        <location evidence="5">Cytoplasm</location>
        <location evidence="5">P-body</location>
    </subcellularLocation>
</comment>
<dbReference type="OrthoDB" id="372421at2759"/>
<dbReference type="Gene3D" id="2.40.50.700">
    <property type="match status" value="1"/>
</dbReference>
<dbReference type="AlphaFoldDB" id="B6K5A6"/>
<dbReference type="InterPro" id="IPR012340">
    <property type="entry name" value="NA-bd_OB-fold"/>
</dbReference>